<evidence type="ECO:0000256" key="3">
    <source>
        <dbReference type="SAM" id="Phobius"/>
    </source>
</evidence>
<feature type="transmembrane region" description="Helical" evidence="3">
    <location>
        <begin position="107"/>
        <end position="128"/>
    </location>
</feature>
<evidence type="ECO:0000256" key="2">
    <source>
        <dbReference type="ARBA" id="ARBA00022801"/>
    </source>
</evidence>
<feature type="domain" description="Calcineurin-like phosphoesterase" evidence="4">
    <location>
        <begin position="151"/>
        <end position="331"/>
    </location>
</feature>
<dbReference type="EMBL" id="AP035785">
    <property type="protein sequence ID" value="BFO70182.1"/>
    <property type="molecule type" value="Genomic_DNA"/>
</dbReference>
<name>A0AB33IS36_9BACT</name>
<dbReference type="Gene3D" id="3.60.21.10">
    <property type="match status" value="1"/>
</dbReference>
<protein>
    <submittedName>
        <fullName evidence="5">Metallophosphoesterase</fullName>
    </submittedName>
</protein>
<gene>
    <name evidence="5" type="ORF">GTC17253_01480</name>
</gene>
<dbReference type="InterPro" id="IPR029052">
    <property type="entry name" value="Metallo-depent_PP-like"/>
</dbReference>
<dbReference type="AlphaFoldDB" id="A0AB33IS36"/>
<dbReference type="GO" id="GO:0008758">
    <property type="term" value="F:UDP-2,3-diacylglucosamine hydrolase activity"/>
    <property type="evidence" value="ECO:0007669"/>
    <property type="project" value="TreeGrafter"/>
</dbReference>
<keyword evidence="2" id="KW-0378">Hydrolase</keyword>
<dbReference type="GO" id="GO:0016020">
    <property type="term" value="C:membrane"/>
    <property type="evidence" value="ECO:0007669"/>
    <property type="project" value="GOC"/>
</dbReference>
<sequence>MIARMYIPILLMIVLSDLYIDIHYLRRKFHLGDGRRLLWWLPCIGMVAYTVGLASVQNFVPDNLMWVEVYLMLLGIFVVPKAVFTICSVIGLGVCHLTHRRNNWGNIVGFFLGIVLVLMFVYSLTFGVRQLSVKHIGLYVEKLPQAFEGYRIVHFSDAHVGMFEGGKASLLARDIDSIKAQKADLVAFTGDLQNIQPSELRPFMGMLHSIKAPDGVYSVLGNHDYSEYIQADGAVKRANEKELIARQRQFGWRLLLNEHAVVYRGQDSIVIAGTENDGRAPFPQHADYVKALHGVGKKAFVVMLQHDPSAWDRHILPLTSARLTLSGHTHAGQVSLLGFRPTRLAYAQDYGLYEQAGRYLYVTAGLGGVVPFRFGASAEIAVITLHRLESSKKESSHH</sequence>
<keyword evidence="3" id="KW-0472">Membrane</keyword>
<keyword evidence="1" id="KW-0479">Metal-binding</keyword>
<reference evidence="5" key="1">
    <citation type="submission" date="2024-07" db="EMBL/GenBank/DDBJ databases">
        <title>Complete genome sequence of Prevotella sp. YM-2024 GTC17253.</title>
        <authorList>
            <person name="Hayashi M."/>
            <person name="Muto Y."/>
            <person name="Tanaka K."/>
            <person name="Niwa H."/>
        </authorList>
    </citation>
    <scope>NUCLEOTIDE SEQUENCE</scope>
    <source>
        <strain evidence="5">GTC17253</strain>
    </source>
</reference>
<organism evidence="5">
    <name type="scientific">Prevotella sp. GTC17253</name>
    <dbReference type="NCBI Taxonomy" id="3236793"/>
    <lineage>
        <taxon>Bacteria</taxon>
        <taxon>Pseudomonadati</taxon>
        <taxon>Bacteroidota</taxon>
        <taxon>Bacteroidia</taxon>
        <taxon>Bacteroidales</taxon>
        <taxon>Prevotellaceae</taxon>
        <taxon>Prevotella</taxon>
    </lineage>
</organism>
<feature type="transmembrane region" description="Helical" evidence="3">
    <location>
        <begin position="37"/>
        <end position="57"/>
    </location>
</feature>
<accession>A0AB33IS36</accession>
<keyword evidence="3" id="KW-0812">Transmembrane</keyword>
<evidence type="ECO:0000313" key="5">
    <source>
        <dbReference type="EMBL" id="BFO70182.1"/>
    </source>
</evidence>
<dbReference type="GO" id="GO:0046872">
    <property type="term" value="F:metal ion binding"/>
    <property type="evidence" value="ECO:0007669"/>
    <property type="project" value="UniProtKB-KW"/>
</dbReference>
<dbReference type="PANTHER" id="PTHR31302">
    <property type="entry name" value="TRANSMEMBRANE PROTEIN WITH METALLOPHOSPHOESTERASE DOMAIN-RELATED"/>
    <property type="match status" value="1"/>
</dbReference>
<feature type="transmembrane region" description="Helical" evidence="3">
    <location>
        <begin position="69"/>
        <end position="95"/>
    </location>
</feature>
<keyword evidence="3" id="KW-1133">Transmembrane helix</keyword>
<dbReference type="PANTHER" id="PTHR31302:SF31">
    <property type="entry name" value="PHOSPHODIESTERASE YAEI"/>
    <property type="match status" value="1"/>
</dbReference>
<evidence type="ECO:0000256" key="1">
    <source>
        <dbReference type="ARBA" id="ARBA00022723"/>
    </source>
</evidence>
<dbReference type="InterPro" id="IPR004843">
    <property type="entry name" value="Calcineurin-like_PHP"/>
</dbReference>
<dbReference type="GO" id="GO:0009245">
    <property type="term" value="P:lipid A biosynthetic process"/>
    <property type="evidence" value="ECO:0007669"/>
    <property type="project" value="TreeGrafter"/>
</dbReference>
<dbReference type="Pfam" id="PF00149">
    <property type="entry name" value="Metallophos"/>
    <property type="match status" value="1"/>
</dbReference>
<dbReference type="CDD" id="cd07385">
    <property type="entry name" value="MPP_YkuE_C"/>
    <property type="match status" value="1"/>
</dbReference>
<evidence type="ECO:0000259" key="4">
    <source>
        <dbReference type="Pfam" id="PF00149"/>
    </source>
</evidence>
<dbReference type="InterPro" id="IPR051158">
    <property type="entry name" value="Metallophosphoesterase_sf"/>
</dbReference>
<proteinExistence type="predicted"/>
<dbReference type="SUPFAM" id="SSF56300">
    <property type="entry name" value="Metallo-dependent phosphatases"/>
    <property type="match status" value="1"/>
</dbReference>
<feature type="transmembrane region" description="Helical" evidence="3">
    <location>
        <begin position="6"/>
        <end position="25"/>
    </location>
</feature>